<dbReference type="AlphaFoldDB" id="A0A060CR80"/>
<reference evidence="1" key="1">
    <citation type="journal article" date="2013" name="Environ. Microbiol.">
        <title>Seasonally variable intestinal metagenomes of the red palm weevil (Rhynchophorus ferrugineus).</title>
        <authorList>
            <person name="Jia S."/>
            <person name="Zhang X."/>
            <person name="Zhang G."/>
            <person name="Yin A."/>
            <person name="Zhang S."/>
            <person name="Li F."/>
            <person name="Wang L."/>
            <person name="Zhao D."/>
            <person name="Yun Q."/>
            <person name="Tala"/>
            <person name="Wang J."/>
            <person name="Sun G."/>
            <person name="Baabdullah M."/>
            <person name="Yu X."/>
            <person name="Hu S."/>
            <person name="Al-Mssallem I.S."/>
            <person name="Yu J."/>
        </authorList>
    </citation>
    <scope>NUCLEOTIDE SEQUENCE</scope>
</reference>
<dbReference type="EMBL" id="KF128065">
    <property type="protein sequence ID" value="AIA95426.1"/>
    <property type="molecule type" value="Genomic_DNA"/>
</dbReference>
<dbReference type="SUPFAM" id="SSF53955">
    <property type="entry name" value="Lysozyme-like"/>
    <property type="match status" value="1"/>
</dbReference>
<name>A0A060CR80_9RALS</name>
<feature type="non-terminal residue" evidence="1">
    <location>
        <position position="1"/>
    </location>
</feature>
<proteinExistence type="predicted"/>
<dbReference type="Gene3D" id="1.10.530.10">
    <property type="match status" value="1"/>
</dbReference>
<evidence type="ECO:0000313" key="1">
    <source>
        <dbReference type="EMBL" id="AIA95426.1"/>
    </source>
</evidence>
<organism evidence="1">
    <name type="scientific">uncultured Ralstonia sp</name>
    <dbReference type="NCBI Taxonomy" id="114715"/>
    <lineage>
        <taxon>Bacteria</taxon>
        <taxon>Pseudomonadati</taxon>
        <taxon>Pseudomonadota</taxon>
        <taxon>Betaproteobacteria</taxon>
        <taxon>Burkholderiales</taxon>
        <taxon>Burkholderiaceae</taxon>
        <taxon>Ralstonia</taxon>
        <taxon>environmental samples</taxon>
    </lineage>
</organism>
<sequence length="133" mass="14780">ENKVLISSNDSSMIYPLTIENKSKAPQKQSFLLKKDKETSDLVKNKDVKKSLTAKQASLAGAVTEKYNVDKQSAEKIIKEAYNVGKKRGVDPEILIGITAVESGFNPKAKNRLCYWINTSSTKSTSKKKIKRS</sequence>
<protein>
    <submittedName>
        <fullName evidence="1">CAZy families GH23 protein</fullName>
    </submittedName>
</protein>
<dbReference type="InterPro" id="IPR023346">
    <property type="entry name" value="Lysozyme-like_dom_sf"/>
</dbReference>
<accession>A0A060CR80</accession>